<evidence type="ECO:0000256" key="1">
    <source>
        <dbReference type="SAM" id="MobiDB-lite"/>
    </source>
</evidence>
<reference evidence="2" key="1">
    <citation type="submission" date="2013-11" db="EMBL/GenBank/DDBJ databases">
        <title>New antitubercular compounds from marine-derived Verrucosispora sp. MS100047.</title>
        <authorList>
            <person name="Huang P."/>
            <person name="Xie F."/>
            <person name="Wang Q."/>
            <person name="Wang J."/>
            <person name="Wang Q."/>
            <person name="Abdel-Mageed W.M."/>
            <person name="Liu M."/>
            <person name="Han J."/>
            <person name="Song F."/>
            <person name="Dai H."/>
            <person name="Liu X."/>
            <person name="Zhang L."/>
        </authorList>
    </citation>
    <scope>NUCLEOTIDE SEQUENCE</scope>
    <source>
        <strain evidence="2">MS100047</strain>
    </source>
</reference>
<organism evidence="2">
    <name type="scientific">Verrucosispora sp. MS100047</name>
    <dbReference type="NCBI Taxonomy" id="1410949"/>
    <lineage>
        <taxon>Bacteria</taxon>
        <taxon>Bacillati</taxon>
        <taxon>Actinomycetota</taxon>
        <taxon>Actinomycetes</taxon>
        <taxon>Micromonosporales</taxon>
        <taxon>Micromonosporaceae</taxon>
        <taxon>Micromonospora</taxon>
    </lineage>
</organism>
<evidence type="ECO:0000313" key="2">
    <source>
        <dbReference type="EMBL" id="AIS85839.1"/>
    </source>
</evidence>
<proteinExistence type="predicted"/>
<accession>A0A097CT75</accession>
<feature type="region of interest" description="Disordered" evidence="1">
    <location>
        <begin position="79"/>
        <end position="129"/>
    </location>
</feature>
<protein>
    <submittedName>
        <fullName evidence="2">Uncharacterized protein</fullName>
    </submittedName>
</protein>
<gene>
    <name evidence="2" type="ORF">VASRM7_597</name>
</gene>
<dbReference type="AlphaFoldDB" id="A0A097CT75"/>
<sequence length="158" mass="16461">MASAVPRGLRPPHTYACGALAGLRTRGRVRAYWPSLPRPGGPSASLTAVVPTHRCGAVPEFHRVPSCLGRRGVTAEPAAGTTIYGNGPGTSTPHAVSPRVSIESSARARRPPPRQPTPRIFPKTSGSSGYANRVDIACTRLDLSGNPTSGTPTTVQFA</sequence>
<name>A0A097CT75_9ACTN</name>
<dbReference type="EMBL" id="KF826697">
    <property type="protein sequence ID" value="AIS85839.1"/>
    <property type="molecule type" value="Genomic_DNA"/>
</dbReference>